<dbReference type="InterPro" id="IPR055767">
    <property type="entry name" value="DUF7343"/>
</dbReference>
<feature type="compositionally biased region" description="Gly residues" evidence="1">
    <location>
        <begin position="232"/>
        <end position="255"/>
    </location>
</feature>
<feature type="domain" description="DUF7343" evidence="2">
    <location>
        <begin position="335"/>
        <end position="395"/>
    </location>
</feature>
<feature type="region of interest" description="Disordered" evidence="1">
    <location>
        <begin position="393"/>
        <end position="414"/>
    </location>
</feature>
<organism evidence="4 5">
    <name type="scientific">Halorubellus litoreus</name>
    <dbReference type="NCBI Taxonomy" id="755308"/>
    <lineage>
        <taxon>Archaea</taxon>
        <taxon>Methanobacteriati</taxon>
        <taxon>Methanobacteriota</taxon>
        <taxon>Stenosarchaea group</taxon>
        <taxon>Halobacteria</taxon>
        <taxon>Halobacteriales</taxon>
        <taxon>Halorubellaceae</taxon>
        <taxon>Halorubellus</taxon>
    </lineage>
</organism>
<sequence length="414" mass="44069">MRRVSRLVVVALVLSLVVAGSLVVDPNQPRAAAQVNATEPSTAQSFDSTTFLITTHENGSATFTIRYERRLTNDTERDQFETYATRFENQSTDLYSDFQARADALTAAGRNATGRDMQATNFRRSARIEERFNTIGILELSFQWHAFAVVRDDGRIVVGDVFDGGIYLGPKQSLVFAHGENLQFASVDPDGAASGDTLAASDSVTWQGERDFSDERPRAVLEPASAPTTTSDGGGDGGDGSDGGDGGTTNPGNSDGDGLGMLPMLALALVAVLVAAFAYREYGGDLVTTDDDTRGDAPTGTVEADAGGTEATTGEATTSEASSTSAEPAVTDEELLTDEDRVISLLEDHGGRMRQVNIVDETGWSKSKVSMLLSDMEDDNQISKLRVGRENIVSLDGHEPDVAGSPFDDDDQDT</sequence>
<feature type="domain" description="DUF7345" evidence="3">
    <location>
        <begin position="53"/>
        <end position="177"/>
    </location>
</feature>
<evidence type="ECO:0000313" key="4">
    <source>
        <dbReference type="EMBL" id="MFC6952892.1"/>
    </source>
</evidence>
<feature type="region of interest" description="Disordered" evidence="1">
    <location>
        <begin position="285"/>
        <end position="330"/>
    </location>
</feature>
<dbReference type="Pfam" id="PF24034">
    <property type="entry name" value="DUF7343"/>
    <property type="match status" value="1"/>
</dbReference>
<keyword evidence="5" id="KW-1185">Reference proteome</keyword>
<dbReference type="SUPFAM" id="SSF46785">
    <property type="entry name" value="Winged helix' DNA-binding domain"/>
    <property type="match status" value="1"/>
</dbReference>
<feature type="region of interest" description="Disordered" evidence="1">
    <location>
        <begin position="193"/>
        <end position="255"/>
    </location>
</feature>
<gene>
    <name evidence="4" type="ORF">ACFQGB_08455</name>
</gene>
<evidence type="ECO:0000259" key="3">
    <source>
        <dbReference type="Pfam" id="PF24036"/>
    </source>
</evidence>
<dbReference type="InterPro" id="IPR036390">
    <property type="entry name" value="WH_DNA-bd_sf"/>
</dbReference>
<evidence type="ECO:0000256" key="1">
    <source>
        <dbReference type="SAM" id="MobiDB-lite"/>
    </source>
</evidence>
<name>A0ABD5VI71_9EURY</name>
<dbReference type="InterPro" id="IPR055769">
    <property type="entry name" value="DUF7345"/>
</dbReference>
<protein>
    <submittedName>
        <fullName evidence="4">Helix-turn-helix transcriptional regulator</fullName>
    </submittedName>
</protein>
<feature type="compositionally biased region" description="Basic and acidic residues" evidence="1">
    <location>
        <begin position="208"/>
        <end position="219"/>
    </location>
</feature>
<comment type="caution">
    <text evidence="4">The sequence shown here is derived from an EMBL/GenBank/DDBJ whole genome shotgun (WGS) entry which is preliminary data.</text>
</comment>
<reference evidence="4 5" key="1">
    <citation type="journal article" date="2019" name="Int. J. Syst. Evol. Microbiol.">
        <title>The Global Catalogue of Microorganisms (GCM) 10K type strain sequencing project: providing services to taxonomists for standard genome sequencing and annotation.</title>
        <authorList>
            <consortium name="The Broad Institute Genomics Platform"/>
            <consortium name="The Broad Institute Genome Sequencing Center for Infectious Disease"/>
            <person name="Wu L."/>
            <person name="Ma J."/>
        </authorList>
    </citation>
    <scope>NUCLEOTIDE SEQUENCE [LARGE SCALE GENOMIC DNA]</scope>
    <source>
        <strain evidence="4 5">GX26</strain>
    </source>
</reference>
<dbReference type="RefSeq" id="WP_336349874.1">
    <property type="nucleotide sequence ID" value="NZ_JAZAQL010000002.1"/>
</dbReference>
<dbReference type="AlphaFoldDB" id="A0ABD5VI71"/>
<evidence type="ECO:0000259" key="2">
    <source>
        <dbReference type="Pfam" id="PF24034"/>
    </source>
</evidence>
<dbReference type="Proteomes" id="UP001596395">
    <property type="component" value="Unassembled WGS sequence"/>
</dbReference>
<feature type="compositionally biased region" description="Low complexity" evidence="1">
    <location>
        <begin position="299"/>
        <end position="329"/>
    </location>
</feature>
<evidence type="ECO:0000313" key="5">
    <source>
        <dbReference type="Proteomes" id="UP001596395"/>
    </source>
</evidence>
<accession>A0ABD5VI71</accession>
<dbReference type="Pfam" id="PF24036">
    <property type="entry name" value="DUF7345"/>
    <property type="match status" value="1"/>
</dbReference>
<dbReference type="EMBL" id="JBHSXN010000002">
    <property type="protein sequence ID" value="MFC6952892.1"/>
    <property type="molecule type" value="Genomic_DNA"/>
</dbReference>
<proteinExistence type="predicted"/>